<dbReference type="SMART" id="SM00765">
    <property type="entry name" value="MANEC"/>
    <property type="match status" value="1"/>
</dbReference>
<dbReference type="InterPro" id="IPR013980">
    <property type="entry name" value="MANSC_dom"/>
</dbReference>
<organism evidence="9 10">
    <name type="scientific">Anguilla anguilla</name>
    <name type="common">European freshwater eel</name>
    <name type="synonym">Muraena anguilla</name>
    <dbReference type="NCBI Taxonomy" id="7936"/>
    <lineage>
        <taxon>Eukaryota</taxon>
        <taxon>Metazoa</taxon>
        <taxon>Chordata</taxon>
        <taxon>Craniata</taxon>
        <taxon>Vertebrata</taxon>
        <taxon>Euteleostomi</taxon>
        <taxon>Actinopterygii</taxon>
        <taxon>Neopterygii</taxon>
        <taxon>Teleostei</taxon>
        <taxon>Anguilliformes</taxon>
        <taxon>Anguillidae</taxon>
        <taxon>Anguilla</taxon>
    </lineage>
</organism>
<dbReference type="EMBL" id="JAFIRN010000007">
    <property type="protein sequence ID" value="KAG5845156.1"/>
    <property type="molecule type" value="Genomic_DNA"/>
</dbReference>
<feature type="compositionally biased region" description="Low complexity" evidence="5">
    <location>
        <begin position="161"/>
        <end position="174"/>
    </location>
</feature>
<dbReference type="GO" id="GO:0008544">
    <property type="term" value="P:epidermis development"/>
    <property type="evidence" value="ECO:0007669"/>
    <property type="project" value="TreeGrafter"/>
</dbReference>
<dbReference type="PANTHER" id="PTHR46750:SF2">
    <property type="entry name" value="MANSC DOMAIN-CONTAINING PROTEIN 4"/>
    <property type="match status" value="1"/>
</dbReference>
<evidence type="ECO:0000256" key="5">
    <source>
        <dbReference type="SAM" id="MobiDB-lite"/>
    </source>
</evidence>
<comment type="subcellular location">
    <subcellularLocation>
        <location evidence="1">Membrane</location>
    </subcellularLocation>
</comment>
<evidence type="ECO:0000256" key="7">
    <source>
        <dbReference type="SAM" id="SignalP"/>
    </source>
</evidence>
<dbReference type="Pfam" id="PF07502">
    <property type="entry name" value="MANEC"/>
    <property type="match status" value="1"/>
</dbReference>
<evidence type="ECO:0000256" key="4">
    <source>
        <dbReference type="ARBA" id="ARBA00023180"/>
    </source>
</evidence>
<keyword evidence="6" id="KW-1133">Transmembrane helix</keyword>
<evidence type="ECO:0000256" key="1">
    <source>
        <dbReference type="ARBA" id="ARBA00004370"/>
    </source>
</evidence>
<keyword evidence="6" id="KW-0812">Transmembrane</keyword>
<evidence type="ECO:0000259" key="8">
    <source>
        <dbReference type="PROSITE" id="PS50986"/>
    </source>
</evidence>
<feature type="chain" id="PRO_5039226504" description="MANSC domain-containing protein" evidence="7">
    <location>
        <begin position="20"/>
        <end position="305"/>
    </location>
</feature>
<dbReference type="GO" id="GO:0030198">
    <property type="term" value="P:extracellular matrix organization"/>
    <property type="evidence" value="ECO:0007669"/>
    <property type="project" value="TreeGrafter"/>
</dbReference>
<proteinExistence type="predicted"/>
<dbReference type="AlphaFoldDB" id="A0A9D3RXJ4"/>
<dbReference type="GO" id="GO:0004867">
    <property type="term" value="F:serine-type endopeptidase inhibitor activity"/>
    <property type="evidence" value="ECO:0007669"/>
    <property type="project" value="TreeGrafter"/>
</dbReference>
<evidence type="ECO:0000256" key="6">
    <source>
        <dbReference type="SAM" id="Phobius"/>
    </source>
</evidence>
<protein>
    <recommendedName>
        <fullName evidence="8">MANSC domain-containing protein</fullName>
    </recommendedName>
</protein>
<dbReference type="PANTHER" id="PTHR46750">
    <property type="entry name" value="KUNITZ-TYPE PROTEASE INHIBITOR 1"/>
    <property type="match status" value="1"/>
</dbReference>
<accession>A0A9D3RXJ4</accession>
<dbReference type="InterPro" id="IPR011106">
    <property type="entry name" value="MANSC_N"/>
</dbReference>
<feature type="domain" description="MANSC" evidence="8">
    <location>
        <begin position="34"/>
        <end position="114"/>
    </location>
</feature>
<gene>
    <name evidence="9" type="ORF">ANANG_G00135840</name>
</gene>
<feature type="region of interest" description="Disordered" evidence="5">
    <location>
        <begin position="152"/>
        <end position="174"/>
    </location>
</feature>
<comment type="caution">
    <text evidence="9">The sequence shown here is derived from an EMBL/GenBank/DDBJ whole genome shotgun (WGS) entry which is preliminary data.</text>
</comment>
<evidence type="ECO:0000313" key="9">
    <source>
        <dbReference type="EMBL" id="KAG5845156.1"/>
    </source>
</evidence>
<sequence>MTLARGLLVILSLVSNSEAKCSPTSFYKNCWIRRFPGIFIDIDESQRRGAQLLKFYQEDSALKCSRTCCITRNFSCNLAVFHYDTVQESVNCFHLRCPELDSCVLRRRNNVVLYNVTKGVDPDLLVFGKYFTSSVRVWPHLSSRLNASEPLASDKRNFNRPLTSTDPSLSSPTTLPVTPYSTIAIPANLDGGKNSQNDTKGYVSRNLTTVDGAGLGEGERVGLGSGTEAGEDQSPAHNLTPVWHLAANTLLVPVIACVAALLACCCTVLMAVGMRCRRKGRYRASRRNGRGSMRLIKYVIVRESL</sequence>
<feature type="signal peptide" evidence="7">
    <location>
        <begin position="1"/>
        <end position="19"/>
    </location>
</feature>
<keyword evidence="4" id="KW-0325">Glycoprotein</keyword>
<evidence type="ECO:0000256" key="3">
    <source>
        <dbReference type="ARBA" id="ARBA00023136"/>
    </source>
</evidence>
<evidence type="ECO:0000313" key="10">
    <source>
        <dbReference type="Proteomes" id="UP001044222"/>
    </source>
</evidence>
<name>A0A9D3RXJ4_ANGAN</name>
<dbReference type="GO" id="GO:0005886">
    <property type="term" value="C:plasma membrane"/>
    <property type="evidence" value="ECO:0007669"/>
    <property type="project" value="TreeGrafter"/>
</dbReference>
<reference evidence="9" key="1">
    <citation type="submission" date="2021-01" db="EMBL/GenBank/DDBJ databases">
        <title>A chromosome-scale assembly of European eel, Anguilla anguilla.</title>
        <authorList>
            <person name="Henkel C."/>
            <person name="Jong-Raadsen S.A."/>
            <person name="Dufour S."/>
            <person name="Weltzien F.-A."/>
            <person name="Palstra A.P."/>
            <person name="Pelster B."/>
            <person name="Spaink H.P."/>
            <person name="Van Den Thillart G.E."/>
            <person name="Jansen H."/>
            <person name="Zahm M."/>
            <person name="Klopp C."/>
            <person name="Cedric C."/>
            <person name="Louis A."/>
            <person name="Berthelot C."/>
            <person name="Parey E."/>
            <person name="Roest Crollius H."/>
            <person name="Montfort J."/>
            <person name="Robinson-Rechavi M."/>
            <person name="Bucao C."/>
            <person name="Bouchez O."/>
            <person name="Gislard M."/>
            <person name="Lluch J."/>
            <person name="Milhes M."/>
            <person name="Lampietro C."/>
            <person name="Lopez Roques C."/>
            <person name="Donnadieu C."/>
            <person name="Braasch I."/>
            <person name="Desvignes T."/>
            <person name="Postlethwait J."/>
            <person name="Bobe J."/>
            <person name="Guiguen Y."/>
            <person name="Dirks R."/>
        </authorList>
    </citation>
    <scope>NUCLEOTIDE SEQUENCE</scope>
    <source>
        <strain evidence="9">Tag_6206</strain>
        <tissue evidence="9">Liver</tissue>
    </source>
</reference>
<keyword evidence="3 6" id="KW-0472">Membrane</keyword>
<evidence type="ECO:0000256" key="2">
    <source>
        <dbReference type="ARBA" id="ARBA00022729"/>
    </source>
</evidence>
<dbReference type="Proteomes" id="UP001044222">
    <property type="component" value="Chromosome 7"/>
</dbReference>
<keyword evidence="2 7" id="KW-0732">Signal</keyword>
<feature type="transmembrane region" description="Helical" evidence="6">
    <location>
        <begin position="250"/>
        <end position="273"/>
    </location>
</feature>
<dbReference type="GO" id="GO:0060429">
    <property type="term" value="P:epithelium development"/>
    <property type="evidence" value="ECO:0007669"/>
    <property type="project" value="TreeGrafter"/>
</dbReference>
<dbReference type="PROSITE" id="PS50986">
    <property type="entry name" value="MANSC"/>
    <property type="match status" value="1"/>
</dbReference>
<keyword evidence="10" id="KW-1185">Reference proteome</keyword>